<dbReference type="AlphaFoldDB" id="I3D1Y7"/>
<dbReference type="RefSeq" id="WP_008299710.1">
    <property type="nucleotide sequence ID" value="NZ_AEXL02000098.1"/>
</dbReference>
<accession>I3D1Y7</accession>
<dbReference type="PATRIC" id="fig|859350.6.peg.1216"/>
<dbReference type="Proteomes" id="UP000003423">
    <property type="component" value="Unassembled WGS sequence"/>
</dbReference>
<name>I3D1Y7_9ARCH</name>
<evidence type="ECO:0000313" key="1">
    <source>
        <dbReference type="EMBL" id="EIJ65730.1"/>
    </source>
</evidence>
<organism evidence="1 2">
    <name type="scientific">Candidatus Nitrosopumilus salarius BD31</name>
    <dbReference type="NCBI Taxonomy" id="859350"/>
    <lineage>
        <taxon>Archaea</taxon>
        <taxon>Nitrososphaerota</taxon>
        <taxon>Nitrososphaeria</taxon>
        <taxon>Nitrosopumilales</taxon>
        <taxon>Nitrosopumilaceae</taxon>
        <taxon>Nitrosopumilus</taxon>
    </lineage>
</organism>
<sequence>MKCVEESGYVMINSHKFHFQSDEYFEIMDIEGVITFEGKISVPISKFSTLQSIMSKKNVMISIESSDTDQNPDDESKILQSEISELLKILYSEFLKKESEIEELQLALLMKNTEKISKPEVKQLLDSIFKKEFSSFDDILYDFLTEKLVNYFDWKQMDNFSVPSDIVSLLLSGKSKKFQGHWTSNELSLILPNFELPVHLQTTLAPYNQSVGELDPNKIRFKKTRLQKWRLFPFLGKLKNTGKKNEIFFEDTSHEFIETCLRTIVGIPTIEKILRDMCYLDSFTLDLQEWRGSDNLSRFFITYVKILEPIDYSGKIPCMIVEDFFGNIFKLSWDFDTYEKNSDEIHKISKNGYLSIVLKNLLDNKHNSRDDVDFSSVSGISFRFIKKEDFILKNILALIKYVGYVDNKILKKFVSLFHEINFDNQMSSLLNDDDVLEKNNTFYYKYNALTKKQYSFLLSIMDDPSLLPTREIFRERWYVLWSLMRENLSLIHPLSYSIPVNLKDKLHDNLKNIDVIFDFVASTKKYHKQQIINRNKSRTNFILNVSTDSKNFQETLVGKKDKEIYINHSRNIFRKFGQSCVKSRGRWVPKAHYVANFVSRQFAFMEPRVKRIDRIIVDKTGRSVKEVEFYIEAYKIED</sequence>
<evidence type="ECO:0000313" key="2">
    <source>
        <dbReference type="Proteomes" id="UP000003423"/>
    </source>
</evidence>
<comment type="caution">
    <text evidence="1">The sequence shown here is derived from an EMBL/GenBank/DDBJ whole genome shotgun (WGS) entry which is preliminary data.</text>
</comment>
<gene>
    <name evidence="1" type="ORF">BD31_I0837</name>
</gene>
<dbReference type="EMBL" id="AEXL02000098">
    <property type="protein sequence ID" value="EIJ65730.1"/>
    <property type="molecule type" value="Genomic_DNA"/>
</dbReference>
<keyword evidence="2" id="KW-1185">Reference proteome</keyword>
<protein>
    <submittedName>
        <fullName evidence="1">Uncharacterized protein</fullName>
    </submittedName>
</protein>
<reference evidence="1 2" key="1">
    <citation type="journal article" date="2012" name="J. Bacteriol.">
        <title>Genome sequence of "Candidatus Nitrosopumilus salaria" BD31, an ammonia-oxidizing archaeon from the San Francisco Bay estuary.</title>
        <authorList>
            <person name="Mosier A.C."/>
            <person name="Allen E.E."/>
            <person name="Kim M."/>
            <person name="Ferriera S."/>
            <person name="Francis C.A."/>
        </authorList>
    </citation>
    <scope>NUCLEOTIDE SEQUENCE [LARGE SCALE GENOMIC DNA]</scope>
    <source>
        <strain evidence="1 2">BD31</strain>
    </source>
</reference>
<proteinExistence type="predicted"/>